<dbReference type="EMBL" id="JACVVK020000013">
    <property type="protein sequence ID" value="KAK7504919.1"/>
    <property type="molecule type" value="Genomic_DNA"/>
</dbReference>
<evidence type="ECO:0000313" key="2">
    <source>
        <dbReference type="Proteomes" id="UP001519460"/>
    </source>
</evidence>
<dbReference type="AlphaFoldDB" id="A0ABD0LYX5"/>
<keyword evidence="2" id="KW-1185">Reference proteome</keyword>
<reference evidence="1 2" key="1">
    <citation type="journal article" date="2023" name="Sci. Data">
        <title>Genome assembly of the Korean intertidal mud-creeper Batillaria attramentaria.</title>
        <authorList>
            <person name="Patra A.K."/>
            <person name="Ho P.T."/>
            <person name="Jun S."/>
            <person name="Lee S.J."/>
            <person name="Kim Y."/>
            <person name="Won Y.J."/>
        </authorList>
    </citation>
    <scope>NUCLEOTIDE SEQUENCE [LARGE SCALE GENOMIC DNA]</scope>
    <source>
        <strain evidence="1">Wonlab-2016</strain>
    </source>
</reference>
<dbReference type="Proteomes" id="UP001519460">
    <property type="component" value="Unassembled WGS sequence"/>
</dbReference>
<organism evidence="1 2">
    <name type="scientific">Batillaria attramentaria</name>
    <dbReference type="NCBI Taxonomy" id="370345"/>
    <lineage>
        <taxon>Eukaryota</taxon>
        <taxon>Metazoa</taxon>
        <taxon>Spiralia</taxon>
        <taxon>Lophotrochozoa</taxon>
        <taxon>Mollusca</taxon>
        <taxon>Gastropoda</taxon>
        <taxon>Caenogastropoda</taxon>
        <taxon>Sorbeoconcha</taxon>
        <taxon>Cerithioidea</taxon>
        <taxon>Batillariidae</taxon>
        <taxon>Batillaria</taxon>
    </lineage>
</organism>
<name>A0ABD0LYX5_9CAEN</name>
<accession>A0ABD0LYX5</accession>
<comment type="caution">
    <text evidence="1">The sequence shown here is derived from an EMBL/GenBank/DDBJ whole genome shotgun (WGS) entry which is preliminary data.</text>
</comment>
<proteinExistence type="predicted"/>
<evidence type="ECO:0000313" key="1">
    <source>
        <dbReference type="EMBL" id="KAK7504919.1"/>
    </source>
</evidence>
<sequence length="85" mass="9279">MDAYSLRQDSRQCVVRGCFSAGVVIPASSKKHPPAVLDSEPRTELTPVRPGVQTTMRTVAPTDINITDAAFICSNPDSSRYQQLK</sequence>
<gene>
    <name evidence="1" type="ORF">BaRGS_00003947</name>
</gene>
<protein>
    <submittedName>
        <fullName evidence="1">Uncharacterized protein</fullName>
    </submittedName>
</protein>